<keyword evidence="1" id="KW-0677">Repeat</keyword>
<sequence>APLYINPCSVTTIMSARPSQSRQSSIDQETTRMLEQMLANRPDKATLVDRNILKDDNGLAPSLVAAKEKLQRSQLEDQLANAIAQRPSRQELEKSGILRASEGEAGAPAST</sequence>
<dbReference type="EMBL" id="JARJCW010000030">
    <property type="protein sequence ID" value="KAJ7209521.1"/>
    <property type="molecule type" value="Genomic_DNA"/>
</dbReference>
<feature type="repeat" description="RPEL" evidence="2">
    <location>
        <begin position="32"/>
        <end position="57"/>
    </location>
</feature>
<evidence type="ECO:0000313" key="5">
    <source>
        <dbReference type="Proteomes" id="UP001219525"/>
    </source>
</evidence>
<gene>
    <name evidence="4" type="ORF">GGX14DRAFT_451799</name>
</gene>
<accession>A0AAD6YH14</accession>
<dbReference type="SMART" id="SM00707">
    <property type="entry name" value="RPEL"/>
    <property type="match status" value="2"/>
</dbReference>
<dbReference type="Proteomes" id="UP001219525">
    <property type="component" value="Unassembled WGS sequence"/>
</dbReference>
<evidence type="ECO:0000256" key="1">
    <source>
        <dbReference type="ARBA" id="ARBA00022737"/>
    </source>
</evidence>
<protein>
    <recommendedName>
        <fullName evidence="6">RPEL repeat protein</fullName>
    </recommendedName>
</protein>
<feature type="repeat" description="RPEL" evidence="2">
    <location>
        <begin position="77"/>
        <end position="102"/>
    </location>
</feature>
<dbReference type="Pfam" id="PF02755">
    <property type="entry name" value="RPEL"/>
    <property type="match status" value="2"/>
</dbReference>
<proteinExistence type="predicted"/>
<feature type="non-terminal residue" evidence="4">
    <location>
        <position position="1"/>
    </location>
</feature>
<dbReference type="Gene3D" id="6.10.150.10">
    <property type="match status" value="1"/>
</dbReference>
<dbReference type="AlphaFoldDB" id="A0AAD6YH14"/>
<feature type="region of interest" description="Disordered" evidence="3">
    <location>
        <begin position="82"/>
        <end position="111"/>
    </location>
</feature>
<dbReference type="InterPro" id="IPR004018">
    <property type="entry name" value="RPEL_repeat"/>
</dbReference>
<keyword evidence="5" id="KW-1185">Reference proteome</keyword>
<evidence type="ECO:0000313" key="4">
    <source>
        <dbReference type="EMBL" id="KAJ7209521.1"/>
    </source>
</evidence>
<organism evidence="4 5">
    <name type="scientific">Mycena pura</name>
    <dbReference type="NCBI Taxonomy" id="153505"/>
    <lineage>
        <taxon>Eukaryota</taxon>
        <taxon>Fungi</taxon>
        <taxon>Dikarya</taxon>
        <taxon>Basidiomycota</taxon>
        <taxon>Agaricomycotina</taxon>
        <taxon>Agaricomycetes</taxon>
        <taxon>Agaricomycetidae</taxon>
        <taxon>Agaricales</taxon>
        <taxon>Marasmiineae</taxon>
        <taxon>Mycenaceae</taxon>
        <taxon>Mycena</taxon>
    </lineage>
</organism>
<dbReference type="PROSITE" id="PS51073">
    <property type="entry name" value="RPEL"/>
    <property type="match status" value="2"/>
</dbReference>
<evidence type="ECO:0008006" key="6">
    <source>
        <dbReference type="Google" id="ProtNLM"/>
    </source>
</evidence>
<name>A0AAD6YH14_9AGAR</name>
<reference evidence="4" key="1">
    <citation type="submission" date="2023-03" db="EMBL/GenBank/DDBJ databases">
        <title>Massive genome expansion in bonnet fungi (Mycena s.s.) driven by repeated elements and novel gene families across ecological guilds.</title>
        <authorList>
            <consortium name="Lawrence Berkeley National Laboratory"/>
            <person name="Harder C.B."/>
            <person name="Miyauchi S."/>
            <person name="Viragh M."/>
            <person name="Kuo A."/>
            <person name="Thoen E."/>
            <person name="Andreopoulos B."/>
            <person name="Lu D."/>
            <person name="Skrede I."/>
            <person name="Drula E."/>
            <person name="Henrissat B."/>
            <person name="Morin E."/>
            <person name="Kohler A."/>
            <person name="Barry K."/>
            <person name="LaButti K."/>
            <person name="Morin E."/>
            <person name="Salamov A."/>
            <person name="Lipzen A."/>
            <person name="Mereny Z."/>
            <person name="Hegedus B."/>
            <person name="Baldrian P."/>
            <person name="Stursova M."/>
            <person name="Weitz H."/>
            <person name="Taylor A."/>
            <person name="Grigoriev I.V."/>
            <person name="Nagy L.G."/>
            <person name="Martin F."/>
            <person name="Kauserud H."/>
        </authorList>
    </citation>
    <scope>NUCLEOTIDE SEQUENCE</scope>
    <source>
        <strain evidence="4">9144</strain>
    </source>
</reference>
<evidence type="ECO:0000256" key="3">
    <source>
        <dbReference type="SAM" id="MobiDB-lite"/>
    </source>
</evidence>
<evidence type="ECO:0000256" key="2">
    <source>
        <dbReference type="PROSITE-ProRule" id="PRU00401"/>
    </source>
</evidence>
<comment type="caution">
    <text evidence="4">The sequence shown here is derived from an EMBL/GenBank/DDBJ whole genome shotgun (WGS) entry which is preliminary data.</text>
</comment>